<dbReference type="GO" id="GO:0030246">
    <property type="term" value="F:carbohydrate binding"/>
    <property type="evidence" value="ECO:0007669"/>
    <property type="project" value="InterPro"/>
</dbReference>
<dbReference type="SUPFAM" id="SSF49785">
    <property type="entry name" value="Galactose-binding domain-like"/>
    <property type="match status" value="2"/>
</dbReference>
<evidence type="ECO:0000256" key="4">
    <source>
        <dbReference type="ARBA" id="ARBA00012756"/>
    </source>
</evidence>
<dbReference type="AlphaFoldDB" id="A0A835RNH6"/>
<evidence type="ECO:0000313" key="13">
    <source>
        <dbReference type="Proteomes" id="UP000636800"/>
    </source>
</evidence>
<dbReference type="Gene3D" id="2.60.120.260">
    <property type="entry name" value="Galactose-binding domain-like"/>
    <property type="match status" value="1"/>
</dbReference>
<dbReference type="InterPro" id="IPR008979">
    <property type="entry name" value="Galactose-bd-like_sf"/>
</dbReference>
<keyword evidence="10" id="KW-0326">Glycosidase</keyword>
<dbReference type="InterPro" id="IPR000922">
    <property type="entry name" value="Lectin_gal-bd_dom"/>
</dbReference>
<evidence type="ECO:0000313" key="12">
    <source>
        <dbReference type="EMBL" id="KAG0495396.1"/>
    </source>
</evidence>
<dbReference type="Proteomes" id="UP000636800">
    <property type="component" value="Chromosome 1"/>
</dbReference>
<evidence type="ECO:0000259" key="11">
    <source>
        <dbReference type="PROSITE" id="PS50228"/>
    </source>
</evidence>
<evidence type="ECO:0000256" key="6">
    <source>
        <dbReference type="ARBA" id="ARBA00022525"/>
    </source>
</evidence>
<dbReference type="InterPro" id="IPR048913">
    <property type="entry name" value="BetaGal_gal-bd"/>
</dbReference>
<keyword evidence="5" id="KW-0052">Apoplast</keyword>
<evidence type="ECO:0000256" key="1">
    <source>
        <dbReference type="ARBA" id="ARBA00001412"/>
    </source>
</evidence>
<comment type="caution">
    <text evidence="12">The sequence shown here is derived from an EMBL/GenBank/DDBJ whole genome shotgun (WGS) entry which is preliminary data.</text>
</comment>
<evidence type="ECO:0000256" key="2">
    <source>
        <dbReference type="ARBA" id="ARBA00004271"/>
    </source>
</evidence>
<evidence type="ECO:0000256" key="7">
    <source>
        <dbReference type="ARBA" id="ARBA00022729"/>
    </source>
</evidence>
<dbReference type="CDD" id="cd22842">
    <property type="entry name" value="Gal_Rha_Lectin_BGal"/>
    <property type="match status" value="1"/>
</dbReference>
<accession>A0A835RNH6</accession>
<keyword evidence="8" id="KW-0378">Hydrolase</keyword>
<feature type="domain" description="SUEL-type lectin" evidence="11">
    <location>
        <begin position="433"/>
        <end position="519"/>
    </location>
</feature>
<evidence type="ECO:0000256" key="9">
    <source>
        <dbReference type="ARBA" id="ARBA00023180"/>
    </source>
</evidence>
<dbReference type="EC" id="3.2.1.23" evidence="4"/>
<protein>
    <recommendedName>
        <fullName evidence="4">beta-galactosidase</fullName>
        <ecNumber evidence="4">3.2.1.23</ecNumber>
    </recommendedName>
</protein>
<dbReference type="FunFam" id="2.60.120.740:FF:000002">
    <property type="entry name" value="Beta-galactosidase"/>
    <property type="match status" value="1"/>
</dbReference>
<keyword evidence="13" id="KW-1185">Reference proteome</keyword>
<proteinExistence type="inferred from homology"/>
<dbReference type="EMBL" id="JADCNL010000001">
    <property type="protein sequence ID" value="KAG0495396.1"/>
    <property type="molecule type" value="Genomic_DNA"/>
</dbReference>
<keyword evidence="6" id="KW-0964">Secreted</keyword>
<gene>
    <name evidence="12" type="ORF">HPP92_000087</name>
</gene>
<dbReference type="Pfam" id="PF21467">
    <property type="entry name" value="BetaGal_gal-bd"/>
    <property type="match status" value="1"/>
</dbReference>
<name>A0A835RNH6_VANPL</name>
<dbReference type="PROSITE" id="PS50228">
    <property type="entry name" value="SUEL_LECTIN"/>
    <property type="match status" value="1"/>
</dbReference>
<sequence length="519" mass="57660">MDSYAKLMTYRNLKYGRFCATGWSYNFVTVENEYGDIERVHAISHKSIFAIDHLHWKLQQHAEENAREEEGVRVQESCDSSRLAIVKEVVKDISVQISRGITLLIHEAYNCGDGRKGRKCQHSLQFSRATKEVEDEEESACVLSTMPYAEMKVRYHVDVSEKFLSNGSNPVLMVESKGHGVHVFVNEELIASAFGNGTDITYKLETHIPLKAGKNVIALLSMTVGLQNAGPFYEWVGAGLTNVKISGLNNGTIDLSSYAWKYKIGLEGEHLRVFSVDGNNNVKWTYPSEPPKNQALTWYKVVVDAPNGTAPVGLDMQHMGKGLAWLNGKAIGRYWPRTSSINDKCSESCNYRGKFFPDKCRTGCGSPTQRWYHVPLSWFRPSGNVLVIFEEKGGDPTKIAFSRRRITQICSFVSEDYPSIDLDDWDNAIRSSGENSGALHLACPDNTSISSISFASFGNPSGTCRSYHLGTCHLPSSVSIVEKACLNKRECSISLSSEEFFNDSCPGITKSFAVEAVCG</sequence>
<evidence type="ECO:0000256" key="5">
    <source>
        <dbReference type="ARBA" id="ARBA00022523"/>
    </source>
</evidence>
<dbReference type="InterPro" id="IPR043159">
    <property type="entry name" value="Lectin_gal-bd_sf"/>
</dbReference>
<dbReference type="PRINTS" id="PR00742">
    <property type="entry name" value="GLHYDRLASE35"/>
</dbReference>
<keyword evidence="7" id="KW-0732">Signal</keyword>
<keyword evidence="9" id="KW-0325">Glycoprotein</keyword>
<dbReference type="Gene3D" id="2.60.120.740">
    <property type="match status" value="1"/>
</dbReference>
<dbReference type="GO" id="GO:0004565">
    <property type="term" value="F:beta-galactosidase activity"/>
    <property type="evidence" value="ECO:0007669"/>
    <property type="project" value="UniProtKB-EC"/>
</dbReference>
<reference evidence="12 13" key="1">
    <citation type="journal article" date="2020" name="Nat. Food">
        <title>A phased Vanilla planifolia genome enables genetic improvement of flavour and production.</title>
        <authorList>
            <person name="Hasing T."/>
            <person name="Tang H."/>
            <person name="Brym M."/>
            <person name="Khazi F."/>
            <person name="Huang T."/>
            <person name="Chambers A.H."/>
        </authorList>
    </citation>
    <scope>NUCLEOTIDE SEQUENCE [LARGE SCALE GENOMIC DNA]</scope>
    <source>
        <tissue evidence="12">Leaf</tissue>
    </source>
</reference>
<evidence type="ECO:0000256" key="3">
    <source>
        <dbReference type="ARBA" id="ARBA00009809"/>
    </source>
</evidence>
<evidence type="ECO:0000256" key="8">
    <source>
        <dbReference type="ARBA" id="ARBA00022801"/>
    </source>
</evidence>
<dbReference type="GO" id="GO:0048046">
    <property type="term" value="C:apoplast"/>
    <property type="evidence" value="ECO:0007669"/>
    <property type="project" value="UniProtKB-SubCell"/>
</dbReference>
<dbReference type="InterPro" id="IPR001944">
    <property type="entry name" value="Glycoside_Hdrlase_35"/>
</dbReference>
<comment type="subcellular location">
    <subcellularLocation>
        <location evidence="2">Secreted</location>
        <location evidence="2">Extracellular space</location>
        <location evidence="2">Apoplast</location>
    </subcellularLocation>
</comment>
<comment type="similarity">
    <text evidence="3">Belongs to the glycosyl hydrolase 35 family.</text>
</comment>
<dbReference type="FunFam" id="2.60.120.260:FF:000097">
    <property type="entry name" value="Beta-galactosidase"/>
    <property type="match status" value="1"/>
</dbReference>
<comment type="catalytic activity">
    <reaction evidence="1">
        <text>Hydrolysis of terminal non-reducing beta-D-galactose residues in beta-D-galactosides.</text>
        <dbReference type="EC" id="3.2.1.23"/>
    </reaction>
</comment>
<evidence type="ECO:0000256" key="10">
    <source>
        <dbReference type="ARBA" id="ARBA00023295"/>
    </source>
</evidence>
<dbReference type="PANTHER" id="PTHR23421">
    <property type="entry name" value="BETA-GALACTOSIDASE RELATED"/>
    <property type="match status" value="1"/>
</dbReference>
<dbReference type="GO" id="GO:0005975">
    <property type="term" value="P:carbohydrate metabolic process"/>
    <property type="evidence" value="ECO:0007669"/>
    <property type="project" value="InterPro"/>
</dbReference>
<dbReference type="Pfam" id="PF02140">
    <property type="entry name" value="SUEL_Lectin"/>
    <property type="match status" value="1"/>
</dbReference>
<organism evidence="12 13">
    <name type="scientific">Vanilla planifolia</name>
    <name type="common">Vanilla</name>
    <dbReference type="NCBI Taxonomy" id="51239"/>
    <lineage>
        <taxon>Eukaryota</taxon>
        <taxon>Viridiplantae</taxon>
        <taxon>Streptophyta</taxon>
        <taxon>Embryophyta</taxon>
        <taxon>Tracheophyta</taxon>
        <taxon>Spermatophyta</taxon>
        <taxon>Magnoliopsida</taxon>
        <taxon>Liliopsida</taxon>
        <taxon>Asparagales</taxon>
        <taxon>Orchidaceae</taxon>
        <taxon>Vanilloideae</taxon>
        <taxon>Vanilleae</taxon>
        <taxon>Vanilla</taxon>
    </lineage>
</organism>